<protein>
    <submittedName>
        <fullName evidence="2">Uncharacterized protein</fullName>
    </submittedName>
</protein>
<keyword evidence="1" id="KW-0472">Membrane</keyword>
<feature type="transmembrane region" description="Helical" evidence="1">
    <location>
        <begin position="285"/>
        <end position="303"/>
    </location>
</feature>
<evidence type="ECO:0000313" key="3">
    <source>
        <dbReference type="Proteomes" id="UP001291309"/>
    </source>
</evidence>
<accession>A0ABU5GWY3</accession>
<sequence length="522" mass="59977">MPLESAPLLQNRLEVHDRKQFEIKLEYQPSGADDETRYLVEMFLFLPASLNIDAETYPRADFYADIHNYVRFTTPVMGLDELLGSAGSPLLRLEAWLKTGMGTEVELIYQAKLLCCIFRGALRRFAKLVDARCEPADTAKLGEVEWAELQRQVLCSQEAVAKVLERFRTWTKEISNLRLQEKTRASLRLVDEYMSLTVEQYFRKAAVDMDSLPRSGVYIEPRKALMAAVIREETYRKENQLRSVLSPTGDNEEYMHRIGFLKKFCMNILFLSARRKQKRQGWEEVLFAIAAGLAMAFATAVAIWAQARFTQVSLNFFIIAVLGYMVKDRIKEGLRRIFSKFASMHLHDRMAEIIEPVTKRSLGTLEERVDYGRAVKVPEEVAAMRCLDDFITVSQGELSETVIRYQKEIVLDAELLPRTGRGLSGVTDIIRFNVERFLRDMDDPELALEYVDLEDFSVGRVKGAKSYQVDVAFRFTTDEADQEKVSVQMVRLVLDRNGIKRMLRLGSRPDMPPRPEPYRTAA</sequence>
<name>A0ABU5GWY3_9BACT</name>
<evidence type="ECO:0000313" key="2">
    <source>
        <dbReference type="EMBL" id="MDY7225209.1"/>
    </source>
</evidence>
<gene>
    <name evidence="2" type="ORF">SYV04_02405</name>
</gene>
<comment type="caution">
    <text evidence="2">The sequence shown here is derived from an EMBL/GenBank/DDBJ whole genome shotgun (WGS) entry which is preliminary data.</text>
</comment>
<keyword evidence="3" id="KW-1185">Reference proteome</keyword>
<dbReference type="EMBL" id="JAXIVS010000001">
    <property type="protein sequence ID" value="MDY7225209.1"/>
    <property type="molecule type" value="Genomic_DNA"/>
</dbReference>
<keyword evidence="1" id="KW-1133">Transmembrane helix</keyword>
<dbReference type="Proteomes" id="UP001291309">
    <property type="component" value="Unassembled WGS sequence"/>
</dbReference>
<dbReference type="RefSeq" id="WP_321543925.1">
    <property type="nucleotide sequence ID" value="NZ_JAXIVS010000001.1"/>
</dbReference>
<reference evidence="2 3" key="1">
    <citation type="submission" date="2023-12" db="EMBL/GenBank/DDBJ databases">
        <title>the genome sequence of Hyalangium sp. s54d21.</title>
        <authorList>
            <person name="Zhang X."/>
        </authorList>
    </citation>
    <scope>NUCLEOTIDE SEQUENCE [LARGE SCALE GENOMIC DNA]</scope>
    <source>
        <strain evidence="3">s54d21</strain>
    </source>
</reference>
<keyword evidence="1" id="KW-0812">Transmembrane</keyword>
<evidence type="ECO:0000256" key="1">
    <source>
        <dbReference type="SAM" id="Phobius"/>
    </source>
</evidence>
<organism evidence="2 3">
    <name type="scientific">Hyalangium rubrum</name>
    <dbReference type="NCBI Taxonomy" id="3103134"/>
    <lineage>
        <taxon>Bacteria</taxon>
        <taxon>Pseudomonadati</taxon>
        <taxon>Myxococcota</taxon>
        <taxon>Myxococcia</taxon>
        <taxon>Myxococcales</taxon>
        <taxon>Cystobacterineae</taxon>
        <taxon>Archangiaceae</taxon>
        <taxon>Hyalangium</taxon>
    </lineage>
</organism>
<feature type="transmembrane region" description="Helical" evidence="1">
    <location>
        <begin position="309"/>
        <end position="326"/>
    </location>
</feature>
<proteinExistence type="predicted"/>